<proteinExistence type="predicted"/>
<dbReference type="SUPFAM" id="SSF53448">
    <property type="entry name" value="Nucleotide-diphospho-sugar transferases"/>
    <property type="match status" value="1"/>
</dbReference>
<accession>A0A372DPR7</accession>
<sequence>MPPASLSLIVTTYNWPQALAVVLDSARRQTRLPDEVIVADDGSGPDTGALVRRLAAGFPCALRHVWQEDRGFRAARVRNLAIGAAGGDYVLLLDGDMVLHPRFVADHLAAARRGSFVQGSRALVSAAFSARMLQQPWLRPAFFNSGLVRRRHTVRLPLLSRAYLQLRDGRPRMIKSCNQGWWREDLLRLNGFDERMHGWGREDDELALRAWHAGLACRQLRLSGLAFHLHHRERHSNGASPNDVYLAQTRTSHRTRCDLGISAHLAEFARRPAPDLRADPAAAPNVY</sequence>
<protein>
    <submittedName>
        <fullName evidence="4">Glycosyltransferase</fullName>
    </submittedName>
</protein>
<evidence type="ECO:0000259" key="3">
    <source>
        <dbReference type="Pfam" id="PF02709"/>
    </source>
</evidence>
<dbReference type="InterPro" id="IPR029044">
    <property type="entry name" value="Nucleotide-diphossugar_trans"/>
</dbReference>
<dbReference type="Pfam" id="PF00535">
    <property type="entry name" value="Glycos_transf_2"/>
    <property type="match status" value="1"/>
</dbReference>
<dbReference type="InterPro" id="IPR027791">
    <property type="entry name" value="Galactosyl_T_C"/>
</dbReference>
<dbReference type="InterPro" id="IPR050834">
    <property type="entry name" value="Glycosyltransf_2"/>
</dbReference>
<keyword evidence="1 4" id="KW-0808">Transferase</keyword>
<dbReference type="AlphaFoldDB" id="A0A372DPR7"/>
<feature type="domain" description="Galactosyltransferase C-terminal" evidence="3">
    <location>
        <begin position="178"/>
        <end position="231"/>
    </location>
</feature>
<dbReference type="EMBL" id="QVPD01000003">
    <property type="protein sequence ID" value="RFP61556.1"/>
    <property type="molecule type" value="Genomic_DNA"/>
</dbReference>
<dbReference type="CDD" id="cd06420">
    <property type="entry name" value="GT2_Chondriotin_Pol_N"/>
    <property type="match status" value="1"/>
</dbReference>
<dbReference type="OrthoDB" id="9801954at2"/>
<dbReference type="PANTHER" id="PTHR43685">
    <property type="entry name" value="GLYCOSYLTRANSFERASE"/>
    <property type="match status" value="1"/>
</dbReference>
<dbReference type="PANTHER" id="PTHR43685:SF3">
    <property type="entry name" value="SLR2126 PROTEIN"/>
    <property type="match status" value="1"/>
</dbReference>
<evidence type="ECO:0000256" key="1">
    <source>
        <dbReference type="ARBA" id="ARBA00022679"/>
    </source>
</evidence>
<organism evidence="4 5">
    <name type="scientific">Cognatiluteimonas weifangensis</name>
    <dbReference type="NCBI Taxonomy" id="2303539"/>
    <lineage>
        <taxon>Bacteria</taxon>
        <taxon>Pseudomonadati</taxon>
        <taxon>Pseudomonadota</taxon>
        <taxon>Gammaproteobacteria</taxon>
        <taxon>Lysobacterales</taxon>
        <taxon>Lysobacteraceae</taxon>
        <taxon>Cognatiluteimonas</taxon>
    </lineage>
</organism>
<reference evidence="4 5" key="1">
    <citation type="submission" date="2018-08" db="EMBL/GenBank/DDBJ databases">
        <title>Lysobacter weifangensis sp. nov., a new member of the family 'Xanthomonadaceae', isolated from soil in a farmland.</title>
        <authorList>
            <person name="Zhao H."/>
        </authorList>
    </citation>
    <scope>NUCLEOTIDE SEQUENCE [LARGE SCALE GENOMIC DNA]</scope>
    <source>
        <strain evidence="4 5">WF-2</strain>
    </source>
</reference>
<dbReference type="Pfam" id="PF02709">
    <property type="entry name" value="Glyco_transf_7C"/>
    <property type="match status" value="1"/>
</dbReference>
<comment type="caution">
    <text evidence="4">The sequence shown here is derived from an EMBL/GenBank/DDBJ whole genome shotgun (WGS) entry which is preliminary data.</text>
</comment>
<gene>
    <name evidence="4" type="ORF">D0Y53_04385</name>
</gene>
<evidence type="ECO:0000313" key="4">
    <source>
        <dbReference type="EMBL" id="RFP61556.1"/>
    </source>
</evidence>
<keyword evidence="5" id="KW-1185">Reference proteome</keyword>
<dbReference type="GO" id="GO:0016740">
    <property type="term" value="F:transferase activity"/>
    <property type="evidence" value="ECO:0007669"/>
    <property type="project" value="UniProtKB-KW"/>
</dbReference>
<dbReference type="Proteomes" id="UP000262917">
    <property type="component" value="Unassembled WGS sequence"/>
</dbReference>
<evidence type="ECO:0000313" key="5">
    <source>
        <dbReference type="Proteomes" id="UP000262917"/>
    </source>
</evidence>
<name>A0A372DPR7_9GAMM</name>
<dbReference type="RefSeq" id="WP_117201980.1">
    <property type="nucleotide sequence ID" value="NZ_JBHTBK010000004.1"/>
</dbReference>
<dbReference type="InterPro" id="IPR001173">
    <property type="entry name" value="Glyco_trans_2-like"/>
</dbReference>
<evidence type="ECO:0000259" key="2">
    <source>
        <dbReference type="Pfam" id="PF00535"/>
    </source>
</evidence>
<dbReference type="Gene3D" id="3.90.550.10">
    <property type="entry name" value="Spore Coat Polysaccharide Biosynthesis Protein SpsA, Chain A"/>
    <property type="match status" value="1"/>
</dbReference>
<feature type="domain" description="Glycosyltransferase 2-like" evidence="2">
    <location>
        <begin position="7"/>
        <end position="143"/>
    </location>
</feature>